<protein>
    <recommendedName>
        <fullName evidence="2">Tail assembly protein G domain-containing protein</fullName>
    </recommendedName>
</protein>
<feature type="compositionally biased region" description="Basic and acidic residues" evidence="1">
    <location>
        <begin position="121"/>
        <end position="136"/>
    </location>
</feature>
<sequence>MSYLKTKTLTIGDQSFTLSEFTALDRLRDLQYATQYPTLEKPASDASDAEKLEYGIKMETLTLDQVSHSIALSLAHTCQQIEDGSVDALQAMVKEQWPNRSVNEAYEALKALNMPAQVEPSDDKSDESSEAMTLEK</sequence>
<feature type="region of interest" description="Disordered" evidence="1">
    <location>
        <begin position="113"/>
        <end position="136"/>
    </location>
</feature>
<name>A0A0H3ZKH6_VIBSP</name>
<dbReference type="AlphaFoldDB" id="A0A0H3ZKH6"/>
<evidence type="ECO:0000256" key="1">
    <source>
        <dbReference type="SAM" id="MobiDB-lite"/>
    </source>
</evidence>
<proteinExistence type="predicted"/>
<dbReference type="EMBL" id="KP795491">
    <property type="protein sequence ID" value="AKN36445.1"/>
    <property type="molecule type" value="Genomic_DNA"/>
</dbReference>
<organism evidence="3">
    <name type="scientific">Vibrio splendidus</name>
    <dbReference type="NCBI Taxonomy" id="29497"/>
    <lineage>
        <taxon>Bacteria</taxon>
        <taxon>Pseudomonadati</taxon>
        <taxon>Pseudomonadota</taxon>
        <taxon>Gammaproteobacteria</taxon>
        <taxon>Vibrionales</taxon>
        <taxon>Vibrionaceae</taxon>
        <taxon>Vibrio</taxon>
    </lineage>
</organism>
<accession>A0A0H3ZKH6</accession>
<reference evidence="3" key="1">
    <citation type="journal article" date="2015" name="MBio">
        <title>Eco-Evolutionary Dynamics of Episomes among Ecologically Cohesive Bacterial Populations.</title>
        <authorList>
            <person name="Xue H."/>
            <person name="Cordero O.X."/>
            <person name="Camas F.M."/>
            <person name="Trimble W."/>
            <person name="Meyer F."/>
            <person name="Guglielmini J."/>
            <person name="Rocha E.P."/>
            <person name="Polz M.F."/>
        </authorList>
    </citation>
    <scope>NUCLEOTIDE SEQUENCE</scope>
    <source>
        <strain evidence="3">FF_308</strain>
    </source>
</reference>
<evidence type="ECO:0000259" key="2">
    <source>
        <dbReference type="Pfam" id="PF06894"/>
    </source>
</evidence>
<dbReference type="InterPro" id="IPR010027">
    <property type="entry name" value="Tail_assembly_G"/>
</dbReference>
<dbReference type="Pfam" id="PF06894">
    <property type="entry name" value="Phage_TAC_2"/>
    <property type="match status" value="1"/>
</dbReference>
<evidence type="ECO:0000313" key="3">
    <source>
        <dbReference type="EMBL" id="AKN36445.1"/>
    </source>
</evidence>
<feature type="domain" description="Tail assembly protein G" evidence="2">
    <location>
        <begin position="3"/>
        <end position="127"/>
    </location>
</feature>